<keyword evidence="3" id="KW-1185">Reference proteome</keyword>
<dbReference type="PANTHER" id="PTHR47099:SF1">
    <property type="entry name" value="METHYLCOBAMIDE:COM METHYLTRANSFERASE MTBA"/>
    <property type="match status" value="1"/>
</dbReference>
<reference evidence="2" key="1">
    <citation type="journal article" date="2015" name="Genome Announc.">
        <title>Draft Genome Sequence of Anaerolineae Strain TC1, a Novel Isolate from a Methanogenic Wastewater Treatment System.</title>
        <authorList>
            <person name="Matsuura N."/>
            <person name="Tourlousse D.M."/>
            <person name="Sun L."/>
            <person name="Toyonaga M."/>
            <person name="Kuroda K."/>
            <person name="Ohashi A."/>
            <person name="Cruz R."/>
            <person name="Yamaguchi T."/>
            <person name="Sekiguchi Y."/>
        </authorList>
    </citation>
    <scope>NUCLEOTIDE SEQUENCE [LARGE SCALE GENOMIC DNA]</scope>
    <source>
        <strain evidence="2">TC1</strain>
    </source>
</reference>
<evidence type="ECO:0000313" key="3">
    <source>
        <dbReference type="Proteomes" id="UP000053370"/>
    </source>
</evidence>
<dbReference type="AlphaFoldDB" id="A0A0S7BX32"/>
<dbReference type="OrthoDB" id="161361at2"/>
<organism evidence="2">
    <name type="scientific">Flexilinea flocculi</name>
    <dbReference type="NCBI Taxonomy" id="1678840"/>
    <lineage>
        <taxon>Bacteria</taxon>
        <taxon>Bacillati</taxon>
        <taxon>Chloroflexota</taxon>
        <taxon>Anaerolineae</taxon>
        <taxon>Anaerolineales</taxon>
        <taxon>Anaerolineaceae</taxon>
        <taxon>Flexilinea</taxon>
    </lineage>
</organism>
<dbReference type="STRING" id="1678840.ATC1_131209"/>
<dbReference type="Pfam" id="PF01208">
    <property type="entry name" value="URO-D"/>
    <property type="match status" value="1"/>
</dbReference>
<gene>
    <name evidence="2" type="ORF">ATC1_131209</name>
</gene>
<evidence type="ECO:0000259" key="1">
    <source>
        <dbReference type="Pfam" id="PF01208"/>
    </source>
</evidence>
<dbReference type="CDD" id="cd03465">
    <property type="entry name" value="URO-D_like"/>
    <property type="match status" value="1"/>
</dbReference>
<dbReference type="GO" id="GO:0004853">
    <property type="term" value="F:uroporphyrinogen decarboxylase activity"/>
    <property type="evidence" value="ECO:0007669"/>
    <property type="project" value="InterPro"/>
</dbReference>
<dbReference type="InterPro" id="IPR038071">
    <property type="entry name" value="UROD/MetE-like_sf"/>
</dbReference>
<dbReference type="PANTHER" id="PTHR47099">
    <property type="entry name" value="METHYLCOBAMIDE:COM METHYLTRANSFERASE MTBA"/>
    <property type="match status" value="1"/>
</dbReference>
<dbReference type="InterPro" id="IPR052024">
    <property type="entry name" value="Methanogen_methyltrans"/>
</dbReference>
<feature type="domain" description="Uroporphyrinogen decarboxylase (URO-D)" evidence="1">
    <location>
        <begin position="27"/>
        <end position="332"/>
    </location>
</feature>
<dbReference type="InterPro" id="IPR000257">
    <property type="entry name" value="Uroporphyrinogen_deCOase"/>
</dbReference>
<dbReference type="Proteomes" id="UP000053370">
    <property type="component" value="Unassembled WGS sequence"/>
</dbReference>
<dbReference type="PATRIC" id="fig|1678840.3.peg.2651"/>
<protein>
    <submittedName>
        <fullName evidence="2">Uroporphyrinogen-III decarboxylase</fullName>
    </submittedName>
</protein>
<evidence type="ECO:0000313" key="2">
    <source>
        <dbReference type="EMBL" id="GAP41225.1"/>
    </source>
</evidence>
<name>A0A0S7BX32_9CHLR</name>
<proteinExistence type="predicted"/>
<dbReference type="GO" id="GO:0006779">
    <property type="term" value="P:porphyrin-containing compound biosynthetic process"/>
    <property type="evidence" value="ECO:0007669"/>
    <property type="project" value="InterPro"/>
</dbReference>
<dbReference type="Gene3D" id="3.20.20.210">
    <property type="match status" value="1"/>
</dbReference>
<dbReference type="EMBL" id="DF968181">
    <property type="protein sequence ID" value="GAP41225.1"/>
    <property type="molecule type" value="Genomic_DNA"/>
</dbReference>
<sequence length="349" mass="38580">MQHMMKWLEDLHNSSVKKAMPVLSFPAIQLMGITVLDLINDSDLQAKAMKMIADRVDSAASLSLMDLSVEAECFGSEIRKSDYEVPTVTGSIVTDMQSAERLSIPEIGTGRTGIYIDAVTKAKKMIQDRPVFAGMIGPFSLSGRLLNVTEIMVHCYDDPELVHAVMEKSTEFLINYAKAYKKSGANGIIMAEPLTGILSPVLARKFSSPYVKKIVDEIQDDNFLVIYHNCGNNTIQMIDSILFTGAAAFHFGNSIDMSVMLQKIPEHIIVMGNIDPAKEIKGGTPQSVRKATLETLEKCSHHPNFVISSGCDIPPLSSWENIDAFFGAVKEYYDKIKNNDNESAFLEKE</sequence>
<dbReference type="SUPFAM" id="SSF51726">
    <property type="entry name" value="UROD/MetE-like"/>
    <property type="match status" value="1"/>
</dbReference>
<accession>A0A0S7BX32</accession>